<gene>
    <name evidence="1" type="ORF">E8M01_14385</name>
</gene>
<sequence length="73" mass="8424">MSKPVEDLAYAVEEWDEKDQIRKVLARVSLLPIGFGAYEAAVAARPTRRITLRIGLRVIRKNYQEWGPDQPDR</sequence>
<keyword evidence="2" id="KW-1185">Reference proteome</keyword>
<dbReference type="Proteomes" id="UP000298781">
    <property type="component" value="Chromosome"/>
</dbReference>
<evidence type="ECO:0000313" key="2">
    <source>
        <dbReference type="Proteomes" id="UP000298781"/>
    </source>
</evidence>
<accession>A0A4D7AUF9</accession>
<reference evidence="1 2" key="1">
    <citation type="submission" date="2019-04" db="EMBL/GenBank/DDBJ databases">
        <title>Phreatobacter aquaticus sp. nov.</title>
        <authorList>
            <person name="Choi A."/>
        </authorList>
    </citation>
    <scope>NUCLEOTIDE SEQUENCE [LARGE SCALE GENOMIC DNA]</scope>
    <source>
        <strain evidence="1 2">KCTC 52518</strain>
    </source>
</reference>
<organism evidence="1 2">
    <name type="scientific">Phreatobacter stygius</name>
    <dbReference type="NCBI Taxonomy" id="1940610"/>
    <lineage>
        <taxon>Bacteria</taxon>
        <taxon>Pseudomonadati</taxon>
        <taxon>Pseudomonadota</taxon>
        <taxon>Alphaproteobacteria</taxon>
        <taxon>Hyphomicrobiales</taxon>
        <taxon>Phreatobacteraceae</taxon>
        <taxon>Phreatobacter</taxon>
    </lineage>
</organism>
<dbReference type="RefSeq" id="WP_136960741.1">
    <property type="nucleotide sequence ID" value="NZ_CP039690.1"/>
</dbReference>
<dbReference type="AlphaFoldDB" id="A0A4D7AUF9"/>
<name>A0A4D7AUF9_9HYPH</name>
<evidence type="ECO:0000313" key="1">
    <source>
        <dbReference type="EMBL" id="QCI65294.1"/>
    </source>
</evidence>
<dbReference type="KEGG" id="pstg:E8M01_14385"/>
<protein>
    <submittedName>
        <fullName evidence="1">Uncharacterized protein</fullName>
    </submittedName>
</protein>
<proteinExistence type="predicted"/>
<dbReference type="EMBL" id="CP039690">
    <property type="protein sequence ID" value="QCI65294.1"/>
    <property type="molecule type" value="Genomic_DNA"/>
</dbReference>